<feature type="compositionally biased region" description="Polar residues" evidence="1">
    <location>
        <begin position="36"/>
        <end position="46"/>
    </location>
</feature>
<proteinExistence type="predicted"/>
<dbReference type="KEGG" id="vg:27963665"/>
<keyword evidence="3" id="KW-1185">Reference proteome</keyword>
<sequence length="432" mass="47799">MDCSADGKFKRLDCLCYFCLLPKLPTPVVSIVPTMSSNEDSCQSLNGEDPLSSAPASPATSQHGHNLSDSEETNCTVVLAQNPLPDTQEVESMFQEDHRNVSVHFAEETVTPARKKKSILKRTMKKKTTPKVTTAKKMLTLTHQQQISVWERQTNNFMAFLFLVWTPMQTVHLLQDLLLHIAIVARKTQNVDLKKQCIRWGEGLAIVKQKLGANYETASWASFSECLRSLASYTTFICYPIPKEIWSILIERYEELAATTQAVTDKQLFSLSVSTKPTSTSCTTVPTLLPRADVPSPGTSKTSSACATPNGGLFDNIDSDQNGSTIPCSISKKLGDKLCTFKSEGAFGDTVVKLDLIPYSAAATKSKKDWWSEASLRTTVTFQQNSALAIATEAYTKAIMDHFQSQQVGPLSKDTHYQRQSSFGYGNIQPRR</sequence>
<accession>A0A173GP53</accession>
<reference evidence="2 3" key="1">
    <citation type="submission" date="2016-04" db="EMBL/GenBank/DDBJ databases">
        <title>Complete genome sequence of a putative densovirus of the Asian citrus psyllid, Diaphorina citri.</title>
        <authorList>
            <person name="Nigg J.C."/>
            <person name="Nouri S."/>
            <person name="Falk B.W."/>
        </authorList>
    </citation>
    <scope>NUCLEOTIDE SEQUENCE [LARGE SCALE GENOMIC DNA]</scope>
</reference>
<evidence type="ECO:0000256" key="1">
    <source>
        <dbReference type="SAM" id="MobiDB-lite"/>
    </source>
</evidence>
<dbReference type="GeneID" id="27963665"/>
<feature type="region of interest" description="Disordered" evidence="1">
    <location>
        <begin position="36"/>
        <end position="71"/>
    </location>
</feature>
<dbReference type="Proteomes" id="UP000174582">
    <property type="component" value="Segment"/>
</dbReference>
<organism evidence="2 3">
    <name type="scientific">Diaphorina citri densovirus</name>
    <dbReference type="NCBI Taxonomy" id="1776153"/>
    <lineage>
        <taxon>Viruses</taxon>
        <taxon>Monodnaviria</taxon>
        <taxon>Shotokuvirae</taxon>
        <taxon>Cossaviricota</taxon>
        <taxon>Quintoviricetes</taxon>
        <taxon>Piccovirales</taxon>
        <taxon>Parvoviridae</taxon>
        <taxon>Densovirinae</taxon>
        <taxon>Diciambidensovirus</taxon>
        <taxon>Diciambidensovirus hemipteran1</taxon>
    </lineage>
</organism>
<evidence type="ECO:0000313" key="3">
    <source>
        <dbReference type="Proteomes" id="UP000174582"/>
    </source>
</evidence>
<evidence type="ECO:0000313" key="2">
    <source>
        <dbReference type="EMBL" id="ANH56808.1"/>
    </source>
</evidence>
<name>A0A173GP53_9VIRU</name>
<dbReference type="EMBL" id="KX165268">
    <property type="protein sequence ID" value="ANH56808.1"/>
    <property type="molecule type" value="Genomic_DNA"/>
</dbReference>
<feature type="compositionally biased region" description="Low complexity" evidence="1">
    <location>
        <begin position="50"/>
        <end position="59"/>
    </location>
</feature>
<dbReference type="RefSeq" id="YP_009256210.1">
    <property type="nucleotide sequence ID" value="NC_030296.1"/>
</dbReference>
<protein>
    <submittedName>
        <fullName evidence="2">Putative nonstructural protein</fullName>
    </submittedName>
</protein>